<keyword evidence="9" id="KW-0472">Membrane</keyword>
<evidence type="ECO:0000313" key="12">
    <source>
        <dbReference type="Proteomes" id="UP000251956"/>
    </source>
</evidence>
<dbReference type="InterPro" id="IPR050584">
    <property type="entry name" value="Cholesterol_7-desaturase"/>
</dbReference>
<keyword evidence="2" id="KW-0812">Transmembrane</keyword>
<evidence type="ECO:0000256" key="9">
    <source>
        <dbReference type="ARBA" id="ARBA00023136"/>
    </source>
</evidence>
<feature type="domain" description="Rieske" evidence="10">
    <location>
        <begin position="9"/>
        <end position="113"/>
    </location>
</feature>
<dbReference type="GO" id="GO:0005506">
    <property type="term" value="F:iron ion binding"/>
    <property type="evidence" value="ECO:0007669"/>
    <property type="project" value="InterPro"/>
</dbReference>
<keyword evidence="6" id="KW-0560">Oxidoreductase</keyword>
<keyword evidence="4" id="KW-0479">Metal-binding</keyword>
<accession>A0A330GUV3</accession>
<dbReference type="GO" id="GO:0016020">
    <property type="term" value="C:membrane"/>
    <property type="evidence" value="ECO:0007669"/>
    <property type="project" value="UniProtKB-SubCell"/>
</dbReference>
<evidence type="ECO:0000256" key="7">
    <source>
        <dbReference type="ARBA" id="ARBA00023004"/>
    </source>
</evidence>
<dbReference type="Gene3D" id="2.102.10.10">
    <property type="entry name" value="Rieske [2Fe-2S] iron-sulphur domain"/>
    <property type="match status" value="1"/>
</dbReference>
<evidence type="ECO:0000259" key="10">
    <source>
        <dbReference type="PROSITE" id="PS51296"/>
    </source>
</evidence>
<evidence type="ECO:0000313" key="11">
    <source>
        <dbReference type="EMBL" id="RAZ78297.1"/>
    </source>
</evidence>
<evidence type="ECO:0000256" key="1">
    <source>
        <dbReference type="ARBA" id="ARBA00004370"/>
    </source>
</evidence>
<proteinExistence type="predicted"/>
<dbReference type="CDD" id="cd03469">
    <property type="entry name" value="Rieske_RO_Alpha_N"/>
    <property type="match status" value="1"/>
</dbReference>
<keyword evidence="12" id="KW-1185">Reference proteome</keyword>
<protein>
    <submittedName>
        <fullName evidence="11">Rieske (2Fe-2S) protein</fullName>
    </submittedName>
</protein>
<comment type="subcellular location">
    <subcellularLocation>
        <location evidence="1">Membrane</location>
    </subcellularLocation>
</comment>
<keyword evidence="7" id="KW-0408">Iron</keyword>
<dbReference type="SUPFAM" id="SSF50022">
    <property type="entry name" value="ISP domain"/>
    <property type="match status" value="1"/>
</dbReference>
<gene>
    <name evidence="11" type="ORF">DPM35_06895</name>
</gene>
<comment type="caution">
    <text evidence="11">The sequence shown here is derived from an EMBL/GenBank/DDBJ whole genome shotgun (WGS) entry which is preliminary data.</text>
</comment>
<dbReference type="InterPro" id="IPR015881">
    <property type="entry name" value="ARHD_Rieske_2Fe_2S"/>
</dbReference>
<keyword evidence="8" id="KW-0411">Iron-sulfur</keyword>
<evidence type="ECO:0000256" key="5">
    <source>
        <dbReference type="ARBA" id="ARBA00022989"/>
    </source>
</evidence>
<dbReference type="InterPro" id="IPR017941">
    <property type="entry name" value="Rieske_2Fe-2S"/>
</dbReference>
<evidence type="ECO:0000256" key="8">
    <source>
        <dbReference type="ARBA" id="ARBA00023014"/>
    </source>
</evidence>
<dbReference type="RefSeq" id="WP_112126555.1">
    <property type="nucleotide sequence ID" value="NZ_QMBQ01000002.1"/>
</dbReference>
<dbReference type="PROSITE" id="PS51296">
    <property type="entry name" value="RIESKE"/>
    <property type="match status" value="1"/>
</dbReference>
<dbReference type="PANTHER" id="PTHR21266">
    <property type="entry name" value="IRON-SULFUR DOMAIN CONTAINING PROTEIN"/>
    <property type="match status" value="1"/>
</dbReference>
<dbReference type="OrthoDB" id="9800776at2"/>
<evidence type="ECO:0000256" key="6">
    <source>
        <dbReference type="ARBA" id="ARBA00023002"/>
    </source>
</evidence>
<dbReference type="Proteomes" id="UP000251956">
    <property type="component" value="Unassembled WGS sequence"/>
</dbReference>
<dbReference type="GO" id="GO:0005737">
    <property type="term" value="C:cytoplasm"/>
    <property type="evidence" value="ECO:0007669"/>
    <property type="project" value="TreeGrafter"/>
</dbReference>
<dbReference type="GO" id="GO:0016491">
    <property type="term" value="F:oxidoreductase activity"/>
    <property type="evidence" value="ECO:0007669"/>
    <property type="project" value="UniProtKB-KW"/>
</dbReference>
<dbReference type="InterPro" id="IPR036922">
    <property type="entry name" value="Rieske_2Fe-2S_sf"/>
</dbReference>
<evidence type="ECO:0000256" key="2">
    <source>
        <dbReference type="ARBA" id="ARBA00022692"/>
    </source>
</evidence>
<organism evidence="11 12">
    <name type="scientific">Mesorhizobium atlanticum</name>
    <dbReference type="NCBI Taxonomy" id="2233532"/>
    <lineage>
        <taxon>Bacteria</taxon>
        <taxon>Pseudomonadati</taxon>
        <taxon>Pseudomonadota</taxon>
        <taxon>Alphaproteobacteria</taxon>
        <taxon>Hyphomicrobiales</taxon>
        <taxon>Phyllobacteriaceae</taxon>
        <taxon>Mesorhizobium</taxon>
    </lineage>
</organism>
<evidence type="ECO:0000256" key="3">
    <source>
        <dbReference type="ARBA" id="ARBA00022714"/>
    </source>
</evidence>
<dbReference type="PROSITE" id="PS00570">
    <property type="entry name" value="RING_HYDROXYL_ALPHA"/>
    <property type="match status" value="1"/>
</dbReference>
<sequence>MPPYSTGSWIPVALSADLPAGTVMPAQSPAGPVALWRSRSGRMAAFADRCPHRGMRLSHGFVRGETLSCIYHGWSYAQAGNCLRIPAHPALTPPDTIRVATQPVEDGGGIIWIPVGEPAAGPPRFDGVTPLRSMVVEADIAALEEAAGTKAAEGLLDYAHDGRTVRLLLAPEGKARTLMHVLVDEDSNPSERIAASRAAEALRRTAEHVAASGTAR</sequence>
<dbReference type="PANTHER" id="PTHR21266:SF32">
    <property type="entry name" value="CHOLESTEROL 7-DESATURASE NVD"/>
    <property type="match status" value="1"/>
</dbReference>
<keyword evidence="3" id="KW-0001">2Fe-2S</keyword>
<evidence type="ECO:0000256" key="4">
    <source>
        <dbReference type="ARBA" id="ARBA00022723"/>
    </source>
</evidence>
<name>A0A330GUV3_9HYPH</name>
<dbReference type="Pfam" id="PF00355">
    <property type="entry name" value="Rieske"/>
    <property type="match status" value="1"/>
</dbReference>
<dbReference type="GO" id="GO:0051537">
    <property type="term" value="F:2 iron, 2 sulfur cluster binding"/>
    <property type="evidence" value="ECO:0007669"/>
    <property type="project" value="UniProtKB-KW"/>
</dbReference>
<dbReference type="AlphaFoldDB" id="A0A330GUV3"/>
<keyword evidence="5" id="KW-1133">Transmembrane helix</keyword>
<dbReference type="EMBL" id="QMBQ01000002">
    <property type="protein sequence ID" value="RAZ78297.1"/>
    <property type="molecule type" value="Genomic_DNA"/>
</dbReference>
<reference evidence="11 12" key="1">
    <citation type="submission" date="2018-07" db="EMBL/GenBank/DDBJ databases">
        <title>Diversity of Mesorhizobium strains in Brazil.</title>
        <authorList>
            <person name="Helene L.C.F."/>
            <person name="Dall'Agnol R."/>
            <person name="Delamuta J.R.M."/>
            <person name="Hungria M."/>
        </authorList>
    </citation>
    <scope>NUCLEOTIDE SEQUENCE [LARGE SCALE GENOMIC DNA]</scope>
    <source>
        <strain evidence="11 12">CNPSo 3140</strain>
    </source>
</reference>